<evidence type="ECO:0000313" key="3">
    <source>
        <dbReference type="Proteomes" id="UP000242313"/>
    </source>
</evidence>
<keyword evidence="1" id="KW-1133">Transmembrane helix</keyword>
<dbReference type="Proteomes" id="UP000242313">
    <property type="component" value="Unassembled WGS sequence"/>
</dbReference>
<name>A0A2A3MG98_9PSED</name>
<evidence type="ECO:0000256" key="1">
    <source>
        <dbReference type="SAM" id="Phobius"/>
    </source>
</evidence>
<keyword evidence="1" id="KW-0472">Membrane</keyword>
<dbReference type="RefSeq" id="WP_096005234.1">
    <property type="nucleotide sequence ID" value="NZ_NTMR01000016.1"/>
</dbReference>
<dbReference type="AlphaFoldDB" id="A0A2A3MG98"/>
<dbReference type="EMBL" id="NTMR01000016">
    <property type="protein sequence ID" value="PBK03757.1"/>
    <property type="molecule type" value="Genomic_DNA"/>
</dbReference>
<proteinExistence type="predicted"/>
<reference evidence="2 3" key="1">
    <citation type="submission" date="2017-09" db="EMBL/GenBank/DDBJ databases">
        <title>Pseudomonas abyssi sp. nov. isolated from Abyssopelagic Water.</title>
        <authorList>
            <person name="Wei Y."/>
        </authorList>
    </citation>
    <scope>NUCLEOTIDE SEQUENCE [LARGE SCALE GENOMIC DNA]</scope>
    <source>
        <strain evidence="2 3">MT5</strain>
    </source>
</reference>
<organism evidence="2 3">
    <name type="scientific">Pseudomonas abyssi</name>
    <dbReference type="NCBI Taxonomy" id="170540"/>
    <lineage>
        <taxon>Bacteria</taxon>
        <taxon>Pseudomonadati</taxon>
        <taxon>Pseudomonadota</taxon>
        <taxon>Gammaproteobacteria</taxon>
        <taxon>Pseudomonadales</taxon>
        <taxon>Pseudomonadaceae</taxon>
        <taxon>Pseudomonas</taxon>
    </lineage>
</organism>
<gene>
    <name evidence="2" type="ORF">CNQ84_12730</name>
</gene>
<keyword evidence="3" id="KW-1185">Reference proteome</keyword>
<feature type="transmembrane region" description="Helical" evidence="1">
    <location>
        <begin position="12"/>
        <end position="35"/>
    </location>
</feature>
<evidence type="ECO:0000313" key="2">
    <source>
        <dbReference type="EMBL" id="PBK03757.1"/>
    </source>
</evidence>
<comment type="caution">
    <text evidence="2">The sequence shown here is derived from an EMBL/GenBank/DDBJ whole genome shotgun (WGS) entry which is preliminary data.</text>
</comment>
<accession>A0A2A3MG98</accession>
<keyword evidence="1" id="KW-0812">Transmembrane</keyword>
<sequence>MIEWIKDNQAVVSVGVSIATLLIWIIYAQLLYLGFRRQRTPRMLINRGRKKDLDALCIISNMSQEAIYVEYVLAKLETSRGTVVMDVTEFEQEVPEEHENSRKQVSIPHQELHENTRQGPLLSGEYMHIGTFRDLVLRLAYEAGIPMHGSLPDADIEFTCLTIELIALYGPEPRPVNARRSFYIKSNEDGATLVPTSWNTRHGISLVSRRRLSKMVNEMNETNFYMSSTIDWDKS</sequence>
<protein>
    <submittedName>
        <fullName evidence="2">Uncharacterized protein</fullName>
    </submittedName>
</protein>